<dbReference type="HOGENOM" id="CLU_3085888_0_0_12"/>
<accession>F5YBR2</accession>
<organism evidence="2 3">
    <name type="scientific">Leadbettera azotonutricia (strain ATCC BAA-888 / DSM 13862 / ZAS-9)</name>
    <name type="common">Treponema azotonutricium</name>
    <dbReference type="NCBI Taxonomy" id="545695"/>
    <lineage>
        <taxon>Bacteria</taxon>
        <taxon>Pseudomonadati</taxon>
        <taxon>Spirochaetota</taxon>
        <taxon>Spirochaetia</taxon>
        <taxon>Spirochaetales</taxon>
        <taxon>Breznakiellaceae</taxon>
        <taxon>Leadbettera</taxon>
    </lineage>
</organism>
<sequence>MMKMHKQKRCRKNKKKGLPFLHGQPQFLTPGFRYTARHRNPLLFLPLYKFLY</sequence>
<gene>
    <name evidence="2" type="ordered locus">TREAZ_2958</name>
</gene>
<dbReference type="InParanoid" id="F5YBR2"/>
<dbReference type="AlphaFoldDB" id="F5YBR2"/>
<feature type="compositionally biased region" description="Basic residues" evidence="1">
    <location>
        <begin position="1"/>
        <end position="17"/>
    </location>
</feature>
<dbReference type="Proteomes" id="UP000009222">
    <property type="component" value="Chromosome"/>
</dbReference>
<evidence type="ECO:0000313" key="2">
    <source>
        <dbReference type="EMBL" id="AEF83281.1"/>
    </source>
</evidence>
<reference evidence="3" key="1">
    <citation type="submission" date="2009-12" db="EMBL/GenBank/DDBJ databases">
        <title>Complete sequence of Treponema azotonutricium strain ZAS-9.</title>
        <authorList>
            <person name="Tetu S.G."/>
            <person name="Matson E."/>
            <person name="Ren Q."/>
            <person name="Seshadri R."/>
            <person name="Elbourne L."/>
            <person name="Hassan K.A."/>
            <person name="Durkin A."/>
            <person name="Radune D."/>
            <person name="Mohamoud Y."/>
            <person name="Shay R."/>
            <person name="Jin S."/>
            <person name="Zhang X."/>
            <person name="Lucey K."/>
            <person name="Ballor N.R."/>
            <person name="Ottesen E."/>
            <person name="Rosenthal R."/>
            <person name="Allen A."/>
            <person name="Leadbetter J.R."/>
            <person name="Paulsen I.T."/>
        </authorList>
    </citation>
    <scope>NUCLEOTIDE SEQUENCE [LARGE SCALE GENOMIC DNA]</scope>
    <source>
        <strain evidence="3">ATCC BAA-888 / DSM 13862 / ZAS-9</strain>
    </source>
</reference>
<name>F5YBR2_LEAAZ</name>
<evidence type="ECO:0000256" key="1">
    <source>
        <dbReference type="SAM" id="MobiDB-lite"/>
    </source>
</evidence>
<proteinExistence type="predicted"/>
<keyword evidence="3" id="KW-1185">Reference proteome</keyword>
<feature type="region of interest" description="Disordered" evidence="1">
    <location>
        <begin position="1"/>
        <end position="22"/>
    </location>
</feature>
<dbReference type="KEGG" id="taz:TREAZ_2958"/>
<dbReference type="EMBL" id="CP001841">
    <property type="protein sequence ID" value="AEF83281.1"/>
    <property type="molecule type" value="Genomic_DNA"/>
</dbReference>
<evidence type="ECO:0000313" key="3">
    <source>
        <dbReference type="Proteomes" id="UP000009222"/>
    </source>
</evidence>
<reference evidence="2 3" key="2">
    <citation type="journal article" date="2011" name="ISME J.">
        <title>RNA-seq reveals cooperative metabolic interactions between two termite-gut spirochete species in co-culture.</title>
        <authorList>
            <person name="Rosenthal A.Z."/>
            <person name="Matson E.G."/>
            <person name="Eldar A."/>
            <person name="Leadbetter J.R."/>
        </authorList>
    </citation>
    <scope>NUCLEOTIDE SEQUENCE [LARGE SCALE GENOMIC DNA]</scope>
    <source>
        <strain evidence="3">ATCC BAA-888 / DSM 13862 / ZAS-9</strain>
    </source>
</reference>
<protein>
    <submittedName>
        <fullName evidence="2">Uncharacterized protein</fullName>
    </submittedName>
</protein>